<dbReference type="PANTHER" id="PTHR30349">
    <property type="entry name" value="PHAGE INTEGRASE-RELATED"/>
    <property type="match status" value="1"/>
</dbReference>
<evidence type="ECO:0000256" key="1">
    <source>
        <dbReference type="ARBA" id="ARBA00023125"/>
    </source>
</evidence>
<protein>
    <recommendedName>
        <fullName evidence="6">Tyr recombinase domain-containing protein</fullName>
    </recommendedName>
</protein>
<dbReference type="GO" id="GO:0006310">
    <property type="term" value="P:DNA recombination"/>
    <property type="evidence" value="ECO:0007669"/>
    <property type="project" value="UniProtKB-KW"/>
</dbReference>
<sequence>MEAGFSPRSVARMVACVRGFYRFLFLDRRLTINPAEDLRAPRANTTLPKYLSIEDVERLINQPDITTPRGLRDRALIELLYATGMRVSELVSLRPGDLNLDSGYLTCTGKGLKQRIVPIGGEAVKWIRRYIETARKMLLGTRRSPLLFVNAKRGTGLSRVGFWKVLKTYGLQAGLTHGLSPHVLRHSFATHLLDRGADLRTIQVMLGHADLSTTQIYTHILQARLKIIYEEFHPRA</sequence>
<dbReference type="PROSITE" id="PS51898">
    <property type="entry name" value="TYR_RECOMBINASE"/>
    <property type="match status" value="1"/>
</dbReference>
<reference evidence="5" key="1">
    <citation type="submission" date="2018-05" db="EMBL/GenBank/DDBJ databases">
        <authorList>
            <person name="Lanie J.A."/>
            <person name="Ng W.-L."/>
            <person name="Kazmierczak K.M."/>
            <person name="Andrzejewski T.M."/>
            <person name="Davidsen T.M."/>
            <person name="Wayne K.J."/>
            <person name="Tettelin H."/>
            <person name="Glass J.I."/>
            <person name="Rusch D."/>
            <person name="Podicherti R."/>
            <person name="Tsui H.-C.T."/>
            <person name="Winkler M.E."/>
        </authorList>
    </citation>
    <scope>NUCLEOTIDE SEQUENCE</scope>
</reference>
<dbReference type="SUPFAM" id="SSF56349">
    <property type="entry name" value="DNA breaking-rejoining enzymes"/>
    <property type="match status" value="1"/>
</dbReference>
<dbReference type="InterPro" id="IPR044068">
    <property type="entry name" value="CB"/>
</dbReference>
<gene>
    <name evidence="5" type="ORF">METZ01_LOCUS83773</name>
</gene>
<dbReference type="Pfam" id="PF00589">
    <property type="entry name" value="Phage_integrase"/>
    <property type="match status" value="1"/>
</dbReference>
<dbReference type="CDD" id="cd00798">
    <property type="entry name" value="INT_XerDC_C"/>
    <property type="match status" value="1"/>
</dbReference>
<name>A0A381URX5_9ZZZZ</name>
<dbReference type="GO" id="GO:0015074">
    <property type="term" value="P:DNA integration"/>
    <property type="evidence" value="ECO:0007669"/>
    <property type="project" value="InterPro"/>
</dbReference>
<feature type="domain" description="Tyr recombinase" evidence="3">
    <location>
        <begin position="46"/>
        <end position="230"/>
    </location>
</feature>
<dbReference type="AlphaFoldDB" id="A0A381URX5"/>
<dbReference type="PANTHER" id="PTHR30349:SF81">
    <property type="entry name" value="TYROSINE RECOMBINASE XERC"/>
    <property type="match status" value="1"/>
</dbReference>
<evidence type="ECO:0008006" key="6">
    <source>
        <dbReference type="Google" id="ProtNLM"/>
    </source>
</evidence>
<dbReference type="NCBIfam" id="NF001399">
    <property type="entry name" value="PRK00283.1"/>
    <property type="match status" value="1"/>
</dbReference>
<dbReference type="InterPro" id="IPR013762">
    <property type="entry name" value="Integrase-like_cat_sf"/>
</dbReference>
<dbReference type="EMBL" id="UINC01007008">
    <property type="protein sequence ID" value="SVA30919.1"/>
    <property type="molecule type" value="Genomic_DNA"/>
</dbReference>
<evidence type="ECO:0000259" key="3">
    <source>
        <dbReference type="PROSITE" id="PS51898"/>
    </source>
</evidence>
<proteinExistence type="predicted"/>
<evidence type="ECO:0000259" key="4">
    <source>
        <dbReference type="PROSITE" id="PS51900"/>
    </source>
</evidence>
<evidence type="ECO:0000256" key="2">
    <source>
        <dbReference type="ARBA" id="ARBA00023172"/>
    </source>
</evidence>
<feature type="domain" description="Core-binding (CB)" evidence="4">
    <location>
        <begin position="1"/>
        <end position="25"/>
    </location>
</feature>
<evidence type="ECO:0000313" key="5">
    <source>
        <dbReference type="EMBL" id="SVA30919.1"/>
    </source>
</evidence>
<organism evidence="5">
    <name type="scientific">marine metagenome</name>
    <dbReference type="NCBI Taxonomy" id="408172"/>
    <lineage>
        <taxon>unclassified sequences</taxon>
        <taxon>metagenomes</taxon>
        <taxon>ecological metagenomes</taxon>
    </lineage>
</organism>
<dbReference type="InterPro" id="IPR050090">
    <property type="entry name" value="Tyrosine_recombinase_XerCD"/>
</dbReference>
<dbReference type="GO" id="GO:0003677">
    <property type="term" value="F:DNA binding"/>
    <property type="evidence" value="ECO:0007669"/>
    <property type="project" value="UniProtKB-KW"/>
</dbReference>
<dbReference type="InterPro" id="IPR011010">
    <property type="entry name" value="DNA_brk_join_enz"/>
</dbReference>
<keyword evidence="1" id="KW-0238">DNA-binding</keyword>
<accession>A0A381URX5</accession>
<dbReference type="Gene3D" id="1.10.443.10">
    <property type="entry name" value="Intergrase catalytic core"/>
    <property type="match status" value="1"/>
</dbReference>
<dbReference type="InterPro" id="IPR002104">
    <property type="entry name" value="Integrase_catalytic"/>
</dbReference>
<keyword evidence="2" id="KW-0233">DNA recombination</keyword>
<dbReference type="PROSITE" id="PS51900">
    <property type="entry name" value="CB"/>
    <property type="match status" value="1"/>
</dbReference>